<dbReference type="AlphaFoldDB" id="A0A3N4ZI97"/>
<dbReference type="RefSeq" id="WP_123813741.1">
    <property type="nucleotide sequence ID" value="NZ_RKQZ01000001.1"/>
</dbReference>
<evidence type="ECO:0000313" key="7">
    <source>
        <dbReference type="EMBL" id="RPF20595.1"/>
    </source>
</evidence>
<evidence type="ECO:0000313" key="8">
    <source>
        <dbReference type="Proteomes" id="UP000280501"/>
    </source>
</evidence>
<evidence type="ECO:0008006" key="9">
    <source>
        <dbReference type="Google" id="ProtNLM"/>
    </source>
</evidence>
<evidence type="ECO:0000256" key="6">
    <source>
        <dbReference type="SAM" id="Phobius"/>
    </source>
</evidence>
<evidence type="ECO:0000256" key="2">
    <source>
        <dbReference type="ARBA" id="ARBA00022692"/>
    </source>
</evidence>
<accession>A0A3N4ZI97</accession>
<dbReference type="EMBL" id="RKQZ01000001">
    <property type="protein sequence ID" value="RPF20595.1"/>
    <property type="molecule type" value="Genomic_DNA"/>
</dbReference>
<organism evidence="7 8">
    <name type="scientific">Myceligenerans xiligouense</name>
    <dbReference type="NCBI Taxonomy" id="253184"/>
    <lineage>
        <taxon>Bacteria</taxon>
        <taxon>Bacillati</taxon>
        <taxon>Actinomycetota</taxon>
        <taxon>Actinomycetes</taxon>
        <taxon>Micrococcales</taxon>
        <taxon>Promicromonosporaceae</taxon>
        <taxon>Myceligenerans</taxon>
    </lineage>
</organism>
<feature type="compositionally biased region" description="Low complexity" evidence="5">
    <location>
        <begin position="26"/>
        <end position="70"/>
    </location>
</feature>
<evidence type="ECO:0000256" key="4">
    <source>
        <dbReference type="ARBA" id="ARBA00023136"/>
    </source>
</evidence>
<dbReference type="Proteomes" id="UP000280501">
    <property type="component" value="Unassembled WGS sequence"/>
</dbReference>
<evidence type="ECO:0000256" key="5">
    <source>
        <dbReference type="SAM" id="MobiDB-lite"/>
    </source>
</evidence>
<feature type="region of interest" description="Disordered" evidence="5">
    <location>
        <begin position="1"/>
        <end position="71"/>
    </location>
</feature>
<keyword evidence="8" id="KW-1185">Reference proteome</keyword>
<dbReference type="OrthoDB" id="9808930at2"/>
<keyword evidence="2 6" id="KW-0812">Transmembrane</keyword>
<feature type="transmembrane region" description="Helical" evidence="6">
    <location>
        <begin position="81"/>
        <end position="104"/>
    </location>
</feature>
<name>A0A3N4ZI97_9MICO</name>
<dbReference type="Pfam" id="PF09685">
    <property type="entry name" value="MamF_MmsF"/>
    <property type="match status" value="1"/>
</dbReference>
<comment type="caution">
    <text evidence="7">The sequence shown here is derived from an EMBL/GenBank/DDBJ whole genome shotgun (WGS) entry which is preliminary data.</text>
</comment>
<protein>
    <recommendedName>
        <fullName evidence="9">Tic20 family protein</fullName>
    </recommendedName>
</protein>
<feature type="transmembrane region" description="Helical" evidence="6">
    <location>
        <begin position="144"/>
        <end position="162"/>
    </location>
</feature>
<evidence type="ECO:0000256" key="1">
    <source>
        <dbReference type="ARBA" id="ARBA00004141"/>
    </source>
</evidence>
<feature type="transmembrane region" description="Helical" evidence="6">
    <location>
        <begin position="119"/>
        <end position="138"/>
    </location>
</feature>
<dbReference type="InterPro" id="IPR019109">
    <property type="entry name" value="MamF_MmsF"/>
</dbReference>
<proteinExistence type="predicted"/>
<reference evidence="7 8" key="1">
    <citation type="submission" date="2018-11" db="EMBL/GenBank/DDBJ databases">
        <title>Sequencing the genomes of 1000 actinobacteria strains.</title>
        <authorList>
            <person name="Klenk H.-P."/>
        </authorList>
    </citation>
    <scope>NUCLEOTIDE SEQUENCE [LARGE SCALE GENOMIC DNA]</scope>
    <source>
        <strain evidence="7 8">DSM 15700</strain>
    </source>
</reference>
<gene>
    <name evidence="7" type="ORF">EDD34_1192</name>
</gene>
<sequence>MSETPQTPGAEPNPQPESTPQPNHDAGAQPPAGQPHAGAPQQPYGAQPGQQPHGAPQPGQPYQGTPGYAPVPLRPDEERTWAVLAHIGGIVLSFIAPLVVWLVFKDRSRFVDAEAKEALNFQLTLVIAGVAISIITAVTLGIGGILYLAFIVALVFMIMAAVEASKGRPYRYPVNIRMIK</sequence>
<evidence type="ECO:0000256" key="3">
    <source>
        <dbReference type="ARBA" id="ARBA00022989"/>
    </source>
</evidence>
<comment type="subcellular location">
    <subcellularLocation>
        <location evidence="1">Membrane</location>
        <topology evidence="1">Multi-pass membrane protein</topology>
    </subcellularLocation>
</comment>
<keyword evidence="4 6" id="KW-0472">Membrane</keyword>
<keyword evidence="3 6" id="KW-1133">Transmembrane helix</keyword>